<keyword evidence="1" id="KW-0812">Transmembrane</keyword>
<protein>
    <submittedName>
        <fullName evidence="2">Uncharacterized protein</fullName>
    </submittedName>
</protein>
<evidence type="ECO:0000313" key="3">
    <source>
        <dbReference type="Proteomes" id="UP000295260"/>
    </source>
</evidence>
<dbReference type="Proteomes" id="UP000295260">
    <property type="component" value="Unassembled WGS sequence"/>
</dbReference>
<keyword evidence="1" id="KW-1133">Transmembrane helix</keyword>
<proteinExistence type="predicted"/>
<keyword evidence="1" id="KW-0472">Membrane</keyword>
<evidence type="ECO:0000256" key="1">
    <source>
        <dbReference type="SAM" id="Phobius"/>
    </source>
</evidence>
<accession>A0A4R6QC19</accession>
<dbReference type="EMBL" id="SNXR01000012">
    <property type="protein sequence ID" value="TDP60168.1"/>
    <property type="molecule type" value="Genomic_DNA"/>
</dbReference>
<dbReference type="AlphaFoldDB" id="A0A4R6QC19"/>
<name>A0A4R6QC19_9FLAO</name>
<gene>
    <name evidence="2" type="ORF">BC748_1147</name>
</gene>
<comment type="caution">
    <text evidence="2">The sequence shown here is derived from an EMBL/GenBank/DDBJ whole genome shotgun (WGS) entry which is preliminary data.</text>
</comment>
<reference evidence="2 3" key="1">
    <citation type="submission" date="2019-03" db="EMBL/GenBank/DDBJ databases">
        <title>Genomic Encyclopedia of Archaeal and Bacterial Type Strains, Phase II (KMG-II): from individual species to whole genera.</title>
        <authorList>
            <person name="Goeker M."/>
        </authorList>
    </citation>
    <scope>NUCLEOTIDE SEQUENCE [LARGE SCALE GENOMIC DNA]</scope>
    <source>
        <strain evidence="2 3">DSM 25687</strain>
    </source>
</reference>
<feature type="transmembrane region" description="Helical" evidence="1">
    <location>
        <begin position="12"/>
        <end position="30"/>
    </location>
</feature>
<evidence type="ECO:0000313" key="2">
    <source>
        <dbReference type="EMBL" id="TDP60168.1"/>
    </source>
</evidence>
<sequence length="40" mass="4655">MNNISNKLKLSITLFIIRLLVVLLMPNITLRLNKVSKEFI</sequence>
<keyword evidence="3" id="KW-1185">Reference proteome</keyword>
<organism evidence="2 3">
    <name type="scientific">Flavobacterium dankookense</name>
    <dbReference type="NCBI Taxonomy" id="706186"/>
    <lineage>
        <taxon>Bacteria</taxon>
        <taxon>Pseudomonadati</taxon>
        <taxon>Bacteroidota</taxon>
        <taxon>Flavobacteriia</taxon>
        <taxon>Flavobacteriales</taxon>
        <taxon>Flavobacteriaceae</taxon>
        <taxon>Flavobacterium</taxon>
    </lineage>
</organism>